<protein>
    <submittedName>
        <fullName evidence="1">Uncharacterized protein</fullName>
    </submittedName>
</protein>
<sequence>MAGMRRVIAAATRGDNGAFRNYDGSGIQW</sequence>
<gene>
    <name evidence="1" type="ORF">RD1301_v1_2560001</name>
</gene>
<dbReference type="AlphaFoldDB" id="A0A0S4XFK7"/>
<evidence type="ECO:0000313" key="1">
    <source>
        <dbReference type="EMBL" id="CUV62684.1"/>
    </source>
</evidence>
<reference evidence="1" key="1">
    <citation type="submission" date="2015-10" db="EMBL/GenBank/DDBJ databases">
        <authorList>
            <person name="Gilbert D.G."/>
        </authorList>
    </citation>
    <scope>NUCLEOTIDE SEQUENCE</scope>
    <source>
        <strain evidence="1">Phyl III-seqv23</strain>
    </source>
</reference>
<organism evidence="1">
    <name type="scientific">Ralstonia solanacearum</name>
    <name type="common">Pseudomonas solanacearum</name>
    <dbReference type="NCBI Taxonomy" id="305"/>
    <lineage>
        <taxon>Bacteria</taxon>
        <taxon>Pseudomonadati</taxon>
        <taxon>Pseudomonadota</taxon>
        <taxon>Betaproteobacteria</taxon>
        <taxon>Burkholderiales</taxon>
        <taxon>Burkholderiaceae</taxon>
        <taxon>Ralstonia</taxon>
        <taxon>Ralstonia solanacearum species complex</taxon>
    </lineage>
</organism>
<accession>A0A0S4XFK7</accession>
<proteinExistence type="predicted"/>
<dbReference type="EMBL" id="LN899822">
    <property type="protein sequence ID" value="CUV62684.1"/>
    <property type="molecule type" value="Genomic_DNA"/>
</dbReference>
<name>A0A0S4XFK7_RALSL</name>